<feature type="region of interest" description="Disordered" evidence="2">
    <location>
        <begin position="542"/>
        <end position="584"/>
    </location>
</feature>
<evidence type="ECO:0000256" key="2">
    <source>
        <dbReference type="SAM" id="MobiDB-lite"/>
    </source>
</evidence>
<sequence length="668" mass="74759">MLTRLPIEIISTVIKQLPGKDVKSLSLVSKAIHDRVELSIWESVRVRPETEARLSLIRGADCPLRALRAAKHLRFHFEISKATCERCPHYLDNGDPHVPDDEEEYALERPDEEFPRFLRLAREAEALVRRLEDDQLLSFSWDIGTCVPAEILGTHGIVSRRQSAIRSLTLVTDYTCEADLPGSVIDLSSFNQLTSLCWKAPNVAHIPALSSAIRSNAPRLKSLELDFARIELLDELPLETVAGRRQVQELNVTLLEEENNSEEDNEEEEQDIPIVFQWERASYLATILGPSPSRGSSLSALPALQELTLSFVPVSAATARVVDVGALRSMTLRKCNGWGEFLDEVVLLGTRVRLRSLEVDALETRASHADEGHHALAGFLGSFRGLERLFMCLCPPVPDHEDGVWRLLWGSLSGHRDTLKSLVEHRRRASNQRLGAKSHLRIPRSFFFWPWRDGHEMGMTRSSAREMRRDPAALNPLAGLALESIGTTCEPARLKSFLWPFKSEPSLRLVHIRQSRFLAYRPGSSLADSHYGWFARSASHYGSDGPSSGDEDDEDDDDKDDVPDTAEEQPTRSAVSVSQGTGAHHLRPRFRRFAEWAFGPGGPPSLRAIAYGDFTHGGRDGEGNIIVCRSAGGGAGFRECDRDSRQWDDLVDEYRDMLEACPTQRLLD</sequence>
<protein>
    <recommendedName>
        <fullName evidence="3">F-box domain-containing protein</fullName>
    </recommendedName>
</protein>
<evidence type="ECO:0000259" key="3">
    <source>
        <dbReference type="PROSITE" id="PS50181"/>
    </source>
</evidence>
<dbReference type="Pfam" id="PF00646">
    <property type="entry name" value="F-box"/>
    <property type="match status" value="1"/>
</dbReference>
<evidence type="ECO:0000313" key="5">
    <source>
        <dbReference type="Proteomes" id="UP000305883"/>
    </source>
</evidence>
<name>A0A4T0VMV9_9PEZI</name>
<reference evidence="4 5" key="1">
    <citation type="journal article" date="2019" name="Genome Biol. Evol.">
        <title>Genomic Plasticity Mediated by Transposable Elements in the Plant Pathogenic Fungus Colletotrichum higginsianum.</title>
        <authorList>
            <person name="Tsushima A."/>
            <person name="Gan P."/>
            <person name="Kumakura N."/>
            <person name="Narusaka M."/>
            <person name="Takano Y."/>
            <person name="Narusaka Y."/>
            <person name="Shirasu K."/>
        </authorList>
    </citation>
    <scope>NUCLEOTIDE SEQUENCE [LARGE SCALE GENOMIC DNA]</scope>
    <source>
        <strain evidence="4 5">MAFF305635-RFP</strain>
    </source>
</reference>
<dbReference type="OrthoDB" id="1720422at2759"/>
<dbReference type="Proteomes" id="UP000305883">
    <property type="component" value="Unassembled WGS sequence"/>
</dbReference>
<dbReference type="InterPro" id="IPR001810">
    <property type="entry name" value="F-box_dom"/>
</dbReference>
<dbReference type="EMBL" id="MWPZ01000007">
    <property type="protein sequence ID" value="TIC93708.1"/>
    <property type="molecule type" value="Genomic_DNA"/>
</dbReference>
<evidence type="ECO:0000313" key="4">
    <source>
        <dbReference type="EMBL" id="TIC93708.1"/>
    </source>
</evidence>
<feature type="coiled-coil region" evidence="1">
    <location>
        <begin position="245"/>
        <end position="272"/>
    </location>
</feature>
<dbReference type="PROSITE" id="PS50181">
    <property type="entry name" value="FBOX"/>
    <property type="match status" value="1"/>
</dbReference>
<dbReference type="AlphaFoldDB" id="A0A4T0VMV9"/>
<organism evidence="4 5">
    <name type="scientific">Colletotrichum higginsianum</name>
    <dbReference type="NCBI Taxonomy" id="80884"/>
    <lineage>
        <taxon>Eukaryota</taxon>
        <taxon>Fungi</taxon>
        <taxon>Dikarya</taxon>
        <taxon>Ascomycota</taxon>
        <taxon>Pezizomycotina</taxon>
        <taxon>Sordariomycetes</taxon>
        <taxon>Hypocreomycetidae</taxon>
        <taxon>Glomerellales</taxon>
        <taxon>Glomerellaceae</taxon>
        <taxon>Colletotrichum</taxon>
        <taxon>Colletotrichum destructivum species complex</taxon>
    </lineage>
</organism>
<feature type="compositionally biased region" description="Polar residues" evidence="2">
    <location>
        <begin position="571"/>
        <end position="581"/>
    </location>
</feature>
<feature type="domain" description="F-box" evidence="3">
    <location>
        <begin position="1"/>
        <end position="44"/>
    </location>
</feature>
<proteinExistence type="predicted"/>
<evidence type="ECO:0000256" key="1">
    <source>
        <dbReference type="SAM" id="Coils"/>
    </source>
</evidence>
<gene>
    <name evidence="4" type="ORF">CH35J_009063</name>
</gene>
<accession>A0A4T0VMV9</accession>
<feature type="compositionally biased region" description="Acidic residues" evidence="2">
    <location>
        <begin position="549"/>
        <end position="567"/>
    </location>
</feature>
<keyword evidence="1" id="KW-0175">Coiled coil</keyword>
<comment type="caution">
    <text evidence="4">The sequence shown here is derived from an EMBL/GenBank/DDBJ whole genome shotgun (WGS) entry which is preliminary data.</text>
</comment>